<protein>
    <submittedName>
        <fullName evidence="2">Uncharacterized protein LOC107274373 isoform X1</fullName>
    </submittedName>
</protein>
<reference evidence="2" key="1">
    <citation type="submission" date="2025-08" db="UniProtKB">
        <authorList>
            <consortium name="RefSeq"/>
        </authorList>
    </citation>
    <scope>IDENTIFICATION</scope>
</reference>
<gene>
    <name evidence="2" type="primary">LOC107274373</name>
</gene>
<proteinExistence type="predicted"/>
<dbReference type="KEGG" id="ccin:107274373"/>
<dbReference type="RefSeq" id="XP_015608934.1">
    <property type="nucleotide sequence ID" value="XM_015753448.2"/>
</dbReference>
<dbReference type="AlphaFoldDB" id="A0AAJ7CFH3"/>
<dbReference type="GeneID" id="107274373"/>
<name>A0AAJ7CFH3_CEPCN</name>
<keyword evidence="1" id="KW-1185">Reference proteome</keyword>
<accession>A0AAJ7CFH3</accession>
<organism evidence="1 2">
    <name type="scientific">Cephus cinctus</name>
    <name type="common">Wheat stem sawfly</name>
    <dbReference type="NCBI Taxonomy" id="211228"/>
    <lineage>
        <taxon>Eukaryota</taxon>
        <taxon>Metazoa</taxon>
        <taxon>Ecdysozoa</taxon>
        <taxon>Arthropoda</taxon>
        <taxon>Hexapoda</taxon>
        <taxon>Insecta</taxon>
        <taxon>Pterygota</taxon>
        <taxon>Neoptera</taxon>
        <taxon>Endopterygota</taxon>
        <taxon>Hymenoptera</taxon>
        <taxon>Cephoidea</taxon>
        <taxon>Cephidae</taxon>
        <taxon>Cephus</taxon>
    </lineage>
</organism>
<sequence>MLNTKTLICETDANHFDRCILNTGILEEEVVVVGRLAGWVRCEQINGKFGDWFLMFIYPLYEIKKLKNEFRKHFAPTDIHFMCLCMHGHAAVDVIHRFTTYNDKSKFAIAFVINNNELFEFSTSTKKKSTFEVILIDSIVFLSGNVAPLCSDFHRWKRESLARLERYLSREEEFCLGICEESEKNIEVIIIFEDKDGFGASAIELEQEITKLRNLTRRMHLTHNATATQSDEASPVIDFTESEDTNTLPDISETSTKSNQLETWESERKIKSRISTDSEELRHTKKNIESVCKTVTEQFEIFGTRRLSDNVSSGRQPQFLSTSFKLLNSIQFITMGVMIDCNSPQTEFRSRGAYDLEFDQFLANKDKK</sequence>
<dbReference type="Proteomes" id="UP000694920">
    <property type="component" value="Unplaced"/>
</dbReference>
<evidence type="ECO:0000313" key="1">
    <source>
        <dbReference type="Proteomes" id="UP000694920"/>
    </source>
</evidence>
<evidence type="ECO:0000313" key="2">
    <source>
        <dbReference type="RefSeq" id="XP_015608934.1"/>
    </source>
</evidence>